<comment type="catalytic activity">
    <reaction evidence="11">
        <text>a 5,6-dihydrouridine in tRNA + NAD(+) = a uridine in tRNA + NADH + H(+)</text>
        <dbReference type="Rhea" id="RHEA:54452"/>
        <dbReference type="Rhea" id="RHEA-COMP:13339"/>
        <dbReference type="Rhea" id="RHEA-COMP:13887"/>
        <dbReference type="ChEBI" id="CHEBI:15378"/>
        <dbReference type="ChEBI" id="CHEBI:57540"/>
        <dbReference type="ChEBI" id="CHEBI:57945"/>
        <dbReference type="ChEBI" id="CHEBI:65315"/>
        <dbReference type="ChEBI" id="CHEBI:74443"/>
    </reaction>
</comment>
<name>E7G4M0_9HELI</name>
<dbReference type="GO" id="GO:0017150">
    <property type="term" value="F:tRNA dihydrouridine synthase activity"/>
    <property type="evidence" value="ECO:0007669"/>
    <property type="project" value="InterPro"/>
</dbReference>
<evidence type="ECO:0000256" key="1">
    <source>
        <dbReference type="ARBA" id="ARBA00001917"/>
    </source>
</evidence>
<dbReference type="GO" id="GO:0050660">
    <property type="term" value="F:flavin adenine dinucleotide binding"/>
    <property type="evidence" value="ECO:0007669"/>
    <property type="project" value="InterPro"/>
</dbReference>
<dbReference type="EMBL" id="ADHO01000173">
    <property type="protein sequence ID" value="EFX41713.1"/>
    <property type="molecule type" value="Genomic_DNA"/>
</dbReference>
<dbReference type="Gene3D" id="3.20.20.70">
    <property type="entry name" value="Aldolase class I"/>
    <property type="match status" value="1"/>
</dbReference>
<dbReference type="EC" id="1.3.1.-" evidence="12"/>
<keyword evidence="8" id="KW-0694">RNA-binding</keyword>
<evidence type="ECO:0000313" key="16">
    <source>
        <dbReference type="EMBL" id="EFX41713.1"/>
    </source>
</evidence>
<sequence>MIRMGSKMDQRFKRICVKIKFMEKLVFKDLLFLAPLAGYTDLPFRSVVKRFGVDVTVSEMISSHALVHAFDKTSKMLQKSPEESPFSVQIAGSKMEVVKQAVELLNTTTGIDILDFNCGCPAPKVANHGNGSGLLKDLKHLVKLLELIKTTTNKPYTSVKVRLGFDEKIPLEIAHALNDAPVDFVVVHARTRSDRYKKERIDYDSVRLMRQILHKPLIANGEIDSPKKAREVLEYTGANGVMIGRSSLTQPWIFWQIKHNTEELPAILKKDLVLEHFDKMVAFYGDRGVIMFRKNLHAYAKGHVGAGAFRSAVNAMVMPAQSRAQIEDFFSTHAPLSPLPQIITLNRQSL</sequence>
<dbReference type="CDD" id="cd02801">
    <property type="entry name" value="DUS_like_FMN"/>
    <property type="match status" value="1"/>
</dbReference>
<keyword evidence="9 12" id="KW-0560">Oxidoreductase</keyword>
<dbReference type="InterPro" id="IPR001269">
    <property type="entry name" value="DUS_fam"/>
</dbReference>
<reference evidence="16 17" key="1">
    <citation type="journal article" date="2011" name="Vet. Res.">
        <title>Genome sequence of Helicobacter suis supports its role in gastric pathology.</title>
        <authorList>
            <person name="Vermoote M."/>
            <person name="Vandekerckhove T.T."/>
            <person name="Flahou B."/>
            <person name="Pasmans F."/>
            <person name="Smet A."/>
            <person name="De Groote D."/>
            <person name="Van Criekinge W."/>
            <person name="Ducatelle R."/>
            <person name="Haesebrouck F."/>
        </authorList>
    </citation>
    <scope>NUCLEOTIDE SEQUENCE [LARGE SCALE GENOMIC DNA]</scope>
    <source>
        <strain evidence="16 17">HS5</strain>
    </source>
</reference>
<evidence type="ECO:0000256" key="8">
    <source>
        <dbReference type="ARBA" id="ARBA00022884"/>
    </source>
</evidence>
<feature type="binding site" evidence="14">
    <location>
        <position position="89"/>
    </location>
    <ligand>
        <name>FMN</name>
        <dbReference type="ChEBI" id="CHEBI:58210"/>
    </ligand>
</feature>
<comment type="caution">
    <text evidence="16">The sequence shown here is derived from an EMBL/GenBank/DDBJ whole genome shotgun (WGS) entry which is preliminary data.</text>
</comment>
<dbReference type="InterPro" id="IPR035587">
    <property type="entry name" value="DUS-like_FMN-bd"/>
</dbReference>
<dbReference type="GO" id="GO:0000049">
    <property type="term" value="F:tRNA binding"/>
    <property type="evidence" value="ECO:0007669"/>
    <property type="project" value="UniProtKB-KW"/>
</dbReference>
<feature type="binding site" evidence="14">
    <location>
        <begin position="244"/>
        <end position="245"/>
    </location>
    <ligand>
        <name>FMN</name>
        <dbReference type="ChEBI" id="CHEBI:58210"/>
    </ligand>
</feature>
<evidence type="ECO:0000313" key="17">
    <source>
        <dbReference type="Proteomes" id="UP000054093"/>
    </source>
</evidence>
<keyword evidence="6 12" id="KW-0819">tRNA processing</keyword>
<comment type="function">
    <text evidence="2 12">Catalyzes the synthesis of 5,6-dihydrouridine (D), a modified base found in the D-loop of most tRNAs, via the reduction of the C5-C6 double bond in target uridines.</text>
</comment>
<dbReference type="PANTHER" id="PTHR45846">
    <property type="entry name" value="TRNA-DIHYDROURIDINE(47) SYNTHASE [NAD(P)(+)]-LIKE"/>
    <property type="match status" value="1"/>
</dbReference>
<keyword evidence="14" id="KW-0547">Nucleotide-binding</keyword>
<dbReference type="PANTHER" id="PTHR45846:SF1">
    <property type="entry name" value="TRNA-DIHYDROURIDINE(47) SYNTHASE [NAD(P)(+)]-LIKE"/>
    <property type="match status" value="1"/>
</dbReference>
<dbReference type="PIRSF" id="PIRSF006621">
    <property type="entry name" value="Dus"/>
    <property type="match status" value="1"/>
</dbReference>
<comment type="catalytic activity">
    <reaction evidence="10">
        <text>a 5,6-dihydrouridine in tRNA + NADP(+) = a uridine in tRNA + NADPH + H(+)</text>
        <dbReference type="Rhea" id="RHEA:23624"/>
        <dbReference type="Rhea" id="RHEA-COMP:13339"/>
        <dbReference type="Rhea" id="RHEA-COMP:13887"/>
        <dbReference type="ChEBI" id="CHEBI:15378"/>
        <dbReference type="ChEBI" id="CHEBI:57783"/>
        <dbReference type="ChEBI" id="CHEBI:58349"/>
        <dbReference type="ChEBI" id="CHEBI:65315"/>
        <dbReference type="ChEBI" id="CHEBI:74443"/>
    </reaction>
</comment>
<evidence type="ECO:0000256" key="4">
    <source>
        <dbReference type="ARBA" id="ARBA00022630"/>
    </source>
</evidence>
<dbReference type="InterPro" id="IPR018517">
    <property type="entry name" value="tRNA_hU_synthase_CS"/>
</dbReference>
<dbReference type="PROSITE" id="PS01136">
    <property type="entry name" value="UPF0034"/>
    <property type="match status" value="1"/>
</dbReference>
<keyword evidence="7" id="KW-0521">NADP</keyword>
<organism evidence="16 17">
    <name type="scientific">Helicobacter suis HS5</name>
    <dbReference type="NCBI Taxonomy" id="710394"/>
    <lineage>
        <taxon>Bacteria</taxon>
        <taxon>Pseudomonadati</taxon>
        <taxon>Campylobacterota</taxon>
        <taxon>Epsilonproteobacteria</taxon>
        <taxon>Campylobacterales</taxon>
        <taxon>Helicobacteraceae</taxon>
        <taxon>Helicobacter</taxon>
    </lineage>
</organism>
<feature type="active site" description="Proton donor" evidence="13">
    <location>
        <position position="120"/>
    </location>
</feature>
<dbReference type="SUPFAM" id="SSF51395">
    <property type="entry name" value="FMN-linked oxidoreductases"/>
    <property type="match status" value="1"/>
</dbReference>
<dbReference type="AlphaFoldDB" id="E7G4M0"/>
<feature type="binding site" evidence="14">
    <location>
        <position position="160"/>
    </location>
    <ligand>
        <name>FMN</name>
        <dbReference type="ChEBI" id="CHEBI:58210"/>
    </ligand>
</feature>
<evidence type="ECO:0000256" key="11">
    <source>
        <dbReference type="ARBA" id="ARBA00048802"/>
    </source>
</evidence>
<gene>
    <name evidence="16" type="primary">dus</name>
    <name evidence="16" type="ORF">HSUHS5_0931</name>
</gene>
<feature type="domain" description="DUS-like FMN-binding" evidence="15">
    <location>
        <begin position="33"/>
        <end position="329"/>
    </location>
</feature>
<dbReference type="InterPro" id="IPR024036">
    <property type="entry name" value="tRNA-dHydroUridine_Synthase_C"/>
</dbReference>
<evidence type="ECO:0000256" key="9">
    <source>
        <dbReference type="ARBA" id="ARBA00023002"/>
    </source>
</evidence>
<accession>E7G4M0</accession>
<keyword evidence="5 12" id="KW-0288">FMN</keyword>
<dbReference type="Proteomes" id="UP000054093">
    <property type="component" value="Unassembled WGS sequence"/>
</dbReference>
<evidence type="ECO:0000256" key="14">
    <source>
        <dbReference type="PIRSR" id="PIRSR006621-2"/>
    </source>
</evidence>
<evidence type="ECO:0000256" key="10">
    <source>
        <dbReference type="ARBA" id="ARBA00048205"/>
    </source>
</evidence>
<evidence type="ECO:0000256" key="7">
    <source>
        <dbReference type="ARBA" id="ARBA00022857"/>
    </source>
</evidence>
<keyword evidence="3" id="KW-0820">tRNA-binding</keyword>
<evidence type="ECO:0000256" key="5">
    <source>
        <dbReference type="ARBA" id="ARBA00022643"/>
    </source>
</evidence>
<evidence type="ECO:0000256" key="13">
    <source>
        <dbReference type="PIRSR" id="PIRSR006621-1"/>
    </source>
</evidence>
<evidence type="ECO:0000256" key="6">
    <source>
        <dbReference type="ARBA" id="ARBA00022694"/>
    </source>
</evidence>
<keyword evidence="4 12" id="KW-0285">Flavoprotein</keyword>
<proteinExistence type="inferred from homology"/>
<feature type="binding site" evidence="14">
    <location>
        <position position="188"/>
    </location>
    <ligand>
        <name>FMN</name>
        <dbReference type="ChEBI" id="CHEBI:58210"/>
    </ligand>
</feature>
<evidence type="ECO:0000256" key="3">
    <source>
        <dbReference type="ARBA" id="ARBA00022555"/>
    </source>
</evidence>
<evidence type="ECO:0000259" key="15">
    <source>
        <dbReference type="Pfam" id="PF01207"/>
    </source>
</evidence>
<evidence type="ECO:0000256" key="12">
    <source>
        <dbReference type="PIRNR" id="PIRNR006621"/>
    </source>
</evidence>
<dbReference type="Gene3D" id="1.10.1200.80">
    <property type="entry name" value="Putative flavin oxidoreducatase, domain 2"/>
    <property type="match status" value="1"/>
</dbReference>
<evidence type="ECO:0000256" key="2">
    <source>
        <dbReference type="ARBA" id="ARBA00002790"/>
    </source>
</evidence>
<comment type="cofactor">
    <cofactor evidence="1 12 14">
        <name>FMN</name>
        <dbReference type="ChEBI" id="CHEBI:58210"/>
    </cofactor>
</comment>
<protein>
    <recommendedName>
        <fullName evidence="12">tRNA-dihydrouridine synthase</fullName>
        <ecNumber evidence="12">1.3.1.-</ecNumber>
    </recommendedName>
</protein>
<comment type="similarity">
    <text evidence="12">Belongs to the dus family.</text>
</comment>
<dbReference type="Pfam" id="PF01207">
    <property type="entry name" value="Dus"/>
    <property type="match status" value="1"/>
</dbReference>
<dbReference type="InterPro" id="IPR013785">
    <property type="entry name" value="Aldolase_TIM"/>
</dbReference>